<sequence length="466" mass="54235">MAAFSQTYLSKDLLSSLSAEVLDMILSYLPAKSLLNVSECNRRLLDLCRNCNFLWKHLCKIDFNADLTVKGSFPSFFLLYQLLYKSRIILEDTDHSTYSGYIPDWLYYWSALSTKPPLPGFSNLPAGRTKKTWGLKEEDLTNYQMQGNNSREGVRLERYYSWTDGLEAALWKHKSRQKFHEVALKRCVRSQKQIHKAFPKASKNQRKRAFNKFQNEHRKLKNILSKQKEGASEILINQCPQKIGEDYIDGYLHKSGIKQLESYIEFAKQLEREVGIEELIKDIPECVLLVYEKMSPIARQRFIPAEEFLDVARVYLERVKQVWRWQNENGTEGRQAFRDCDVVKAFPPYSAYIQTGCESHFRTLRLNFEGLEILRTWLDENAWITQVLDSDLIDVVRGAPSNRTVNNEPRAQPVQALKKMVKVFLKSGRKVDFDKILKRLAESARIFLHSNLMLVDSLERSLVAPL</sequence>
<feature type="domain" description="F-box" evidence="1">
    <location>
        <begin position="11"/>
        <end position="58"/>
    </location>
</feature>
<dbReference type="InterPro" id="IPR001810">
    <property type="entry name" value="F-box_dom"/>
</dbReference>
<reference evidence="2" key="1">
    <citation type="journal article" date="2023" name="G3 (Bethesda)">
        <title>Whole genome assembly and annotation of the endangered Caribbean coral Acropora cervicornis.</title>
        <authorList>
            <person name="Selwyn J.D."/>
            <person name="Vollmer S.V."/>
        </authorList>
    </citation>
    <scope>NUCLEOTIDE SEQUENCE</scope>
    <source>
        <strain evidence="2">K2</strain>
    </source>
</reference>
<dbReference type="SUPFAM" id="SSF81383">
    <property type="entry name" value="F-box domain"/>
    <property type="match status" value="1"/>
</dbReference>
<keyword evidence="3" id="KW-1185">Reference proteome</keyword>
<evidence type="ECO:0000259" key="1">
    <source>
        <dbReference type="PROSITE" id="PS50181"/>
    </source>
</evidence>
<organism evidence="2 3">
    <name type="scientific">Acropora cervicornis</name>
    <name type="common">Staghorn coral</name>
    <dbReference type="NCBI Taxonomy" id="6130"/>
    <lineage>
        <taxon>Eukaryota</taxon>
        <taxon>Metazoa</taxon>
        <taxon>Cnidaria</taxon>
        <taxon>Anthozoa</taxon>
        <taxon>Hexacorallia</taxon>
        <taxon>Scleractinia</taxon>
        <taxon>Astrocoeniina</taxon>
        <taxon>Acroporidae</taxon>
        <taxon>Acropora</taxon>
    </lineage>
</organism>
<dbReference type="Gene3D" id="1.20.1280.50">
    <property type="match status" value="1"/>
</dbReference>
<dbReference type="EMBL" id="JARQWQ010000093">
    <property type="protein sequence ID" value="KAK2551807.1"/>
    <property type="molecule type" value="Genomic_DNA"/>
</dbReference>
<evidence type="ECO:0000313" key="2">
    <source>
        <dbReference type="EMBL" id="KAK2551807.1"/>
    </source>
</evidence>
<dbReference type="InterPro" id="IPR036047">
    <property type="entry name" value="F-box-like_dom_sf"/>
</dbReference>
<name>A0AAD9UW23_ACRCE</name>
<dbReference type="Proteomes" id="UP001249851">
    <property type="component" value="Unassembled WGS sequence"/>
</dbReference>
<accession>A0AAD9UW23</accession>
<protein>
    <recommendedName>
        <fullName evidence="1">F-box domain-containing protein</fullName>
    </recommendedName>
</protein>
<dbReference type="PROSITE" id="PS50181">
    <property type="entry name" value="FBOX"/>
    <property type="match status" value="1"/>
</dbReference>
<dbReference type="SMART" id="SM00256">
    <property type="entry name" value="FBOX"/>
    <property type="match status" value="1"/>
</dbReference>
<dbReference type="Pfam" id="PF12937">
    <property type="entry name" value="F-box-like"/>
    <property type="match status" value="1"/>
</dbReference>
<reference evidence="2" key="2">
    <citation type="journal article" date="2023" name="Science">
        <title>Genomic signatures of disease resistance in endangered staghorn corals.</title>
        <authorList>
            <person name="Vollmer S.V."/>
            <person name="Selwyn J.D."/>
            <person name="Despard B.A."/>
            <person name="Roesel C.L."/>
        </authorList>
    </citation>
    <scope>NUCLEOTIDE SEQUENCE</scope>
    <source>
        <strain evidence="2">K2</strain>
    </source>
</reference>
<gene>
    <name evidence="2" type="ORF">P5673_027229</name>
</gene>
<dbReference type="AlphaFoldDB" id="A0AAD9UW23"/>
<evidence type="ECO:0000313" key="3">
    <source>
        <dbReference type="Proteomes" id="UP001249851"/>
    </source>
</evidence>
<proteinExistence type="predicted"/>
<comment type="caution">
    <text evidence="2">The sequence shown here is derived from an EMBL/GenBank/DDBJ whole genome shotgun (WGS) entry which is preliminary data.</text>
</comment>